<organism evidence="1 2">
    <name type="scientific">Peronosclerospora sorghi</name>
    <dbReference type="NCBI Taxonomy" id="230839"/>
    <lineage>
        <taxon>Eukaryota</taxon>
        <taxon>Sar</taxon>
        <taxon>Stramenopiles</taxon>
        <taxon>Oomycota</taxon>
        <taxon>Peronosporomycetes</taxon>
        <taxon>Peronosporales</taxon>
        <taxon>Peronosporaceae</taxon>
        <taxon>Peronosclerospora</taxon>
    </lineage>
</organism>
<sequence length="138" mass="15513">MLILMEALGRLLRWDDSQETIFIVSFLGGCRLGVPCGHRPTFMTQVLHKAFVEYGKSELREQTKERQDRLQEEEPMKQLETPQSHAHQCSARGPGSLLTGVASGVVLSPNERTRVFTGVLLYPAKGFVKDGRYQGLPR</sequence>
<proteinExistence type="predicted"/>
<dbReference type="Proteomes" id="UP001163321">
    <property type="component" value="Chromosome 7"/>
</dbReference>
<dbReference type="EMBL" id="CM047586">
    <property type="protein sequence ID" value="KAI9909309.1"/>
    <property type="molecule type" value="Genomic_DNA"/>
</dbReference>
<gene>
    <name evidence="1" type="ORF">PsorP6_014756</name>
</gene>
<evidence type="ECO:0000313" key="2">
    <source>
        <dbReference type="Proteomes" id="UP001163321"/>
    </source>
</evidence>
<name>A0ACC0VS44_9STRA</name>
<protein>
    <submittedName>
        <fullName evidence="1">Uncharacterized protein</fullName>
    </submittedName>
</protein>
<accession>A0ACC0VS44</accession>
<keyword evidence="2" id="KW-1185">Reference proteome</keyword>
<reference evidence="1 2" key="1">
    <citation type="journal article" date="2022" name="bioRxiv">
        <title>The genome of the oomycete Peronosclerospora sorghi, a cosmopolitan pathogen of maize and sorghum, is inflated with dispersed pseudogenes.</title>
        <authorList>
            <person name="Fletcher K."/>
            <person name="Martin F."/>
            <person name="Isakeit T."/>
            <person name="Cavanaugh K."/>
            <person name="Magill C."/>
            <person name="Michelmore R."/>
        </authorList>
    </citation>
    <scope>NUCLEOTIDE SEQUENCE [LARGE SCALE GENOMIC DNA]</scope>
    <source>
        <strain evidence="1">P6</strain>
    </source>
</reference>
<comment type="caution">
    <text evidence="1">The sequence shown here is derived from an EMBL/GenBank/DDBJ whole genome shotgun (WGS) entry which is preliminary data.</text>
</comment>
<evidence type="ECO:0000313" key="1">
    <source>
        <dbReference type="EMBL" id="KAI9909309.1"/>
    </source>
</evidence>